<dbReference type="Gene3D" id="3.90.79.10">
    <property type="entry name" value="Nucleoside Triphosphate Pyrophosphohydrolase"/>
    <property type="match status" value="1"/>
</dbReference>
<organism evidence="8 9">
    <name type="scientific">Corynebacterium amycolatum</name>
    <dbReference type="NCBI Taxonomy" id="43765"/>
    <lineage>
        <taxon>Bacteria</taxon>
        <taxon>Bacillati</taxon>
        <taxon>Actinomycetota</taxon>
        <taxon>Actinomycetes</taxon>
        <taxon>Mycobacteriales</taxon>
        <taxon>Corynebacteriaceae</taxon>
        <taxon>Corynebacterium</taxon>
    </lineage>
</organism>
<dbReference type="AlphaFoldDB" id="A0AAW9SRM9"/>
<keyword evidence="6" id="KW-0464">Manganese</keyword>
<dbReference type="EMBL" id="JASOOY020000005">
    <property type="protein sequence ID" value="MEO3716277.1"/>
    <property type="molecule type" value="Genomic_DNA"/>
</dbReference>
<dbReference type="SUPFAM" id="SSF55811">
    <property type="entry name" value="Nudix"/>
    <property type="match status" value="1"/>
</dbReference>
<evidence type="ECO:0000259" key="7">
    <source>
        <dbReference type="PROSITE" id="PS51462"/>
    </source>
</evidence>
<evidence type="ECO:0000256" key="6">
    <source>
        <dbReference type="ARBA" id="ARBA00023211"/>
    </source>
</evidence>
<dbReference type="InterPro" id="IPR039121">
    <property type="entry name" value="NUDT19"/>
</dbReference>
<comment type="cofactor">
    <cofactor evidence="2">
        <name>Mg(2+)</name>
        <dbReference type="ChEBI" id="CHEBI:18420"/>
    </cofactor>
</comment>
<dbReference type="PANTHER" id="PTHR12318">
    <property type="entry name" value="TESTOSTERONE-REGULATED PROTEIN RP2"/>
    <property type="match status" value="1"/>
</dbReference>
<dbReference type="CDD" id="cd18870">
    <property type="entry name" value="NUDIX_AcylCoAdiphos_Nudt19"/>
    <property type="match status" value="1"/>
</dbReference>
<sequence length="279" mass="30710">MAVSTPETPNTPASPKLAATVLLLRDTHCGLEVYVQERVSSMRFAANMTVFPGGGVDRRDFPAVANEGMTVTEPSEADPESRIAQAFNVDRARAHALTCAAVRETFEETGTLLVRDAGGEIVADGHCFHRQRRQLEAHELSLTDFLSNENLVLDAELVSPWANWVTPESNPIRYDTYFFLAALPDGQRADGDTSEASSSGWFRPTTILDGWRRGLLGLMPPTWAQLTRLDGVSTVAEALEAARNTPVRRTSSDFLGEPFMDEYFAVATHMGHLRKGMNR</sequence>
<dbReference type="InterPro" id="IPR000086">
    <property type="entry name" value="NUDIX_hydrolase_dom"/>
</dbReference>
<evidence type="ECO:0000313" key="8">
    <source>
        <dbReference type="EMBL" id="MEO3716277.1"/>
    </source>
</evidence>
<dbReference type="GO" id="GO:0016818">
    <property type="term" value="F:hydrolase activity, acting on acid anhydrides, in phosphorus-containing anhydrides"/>
    <property type="evidence" value="ECO:0007669"/>
    <property type="project" value="InterPro"/>
</dbReference>
<evidence type="ECO:0000256" key="3">
    <source>
        <dbReference type="ARBA" id="ARBA00022723"/>
    </source>
</evidence>
<keyword evidence="4 8" id="KW-0378">Hydrolase</keyword>
<comment type="cofactor">
    <cofactor evidence="1">
        <name>Mn(2+)</name>
        <dbReference type="ChEBI" id="CHEBI:29035"/>
    </cofactor>
</comment>
<gene>
    <name evidence="8" type="ORF">QP460_001545</name>
</gene>
<keyword evidence="5" id="KW-0460">Magnesium</keyword>
<dbReference type="RefSeq" id="WP_070856611.1">
    <property type="nucleotide sequence ID" value="NZ_JASOOY020000005.1"/>
</dbReference>
<dbReference type="GO" id="GO:0046872">
    <property type="term" value="F:metal ion binding"/>
    <property type="evidence" value="ECO:0007669"/>
    <property type="project" value="UniProtKB-KW"/>
</dbReference>
<dbReference type="Proteomes" id="UP001223646">
    <property type="component" value="Unassembled WGS sequence"/>
</dbReference>
<feature type="domain" description="Nudix hydrolase" evidence="7">
    <location>
        <begin position="14"/>
        <end position="232"/>
    </location>
</feature>
<keyword evidence="3" id="KW-0479">Metal-binding</keyword>
<comment type="caution">
    <text evidence="8">The sequence shown here is derived from an EMBL/GenBank/DDBJ whole genome shotgun (WGS) entry which is preliminary data.</text>
</comment>
<reference evidence="8" key="2">
    <citation type="submission" date="2024-05" db="EMBL/GenBank/DDBJ databases">
        <authorList>
            <person name="Wolfe A."/>
        </authorList>
    </citation>
    <scope>NUCLEOTIDE SEQUENCE</scope>
    <source>
        <strain evidence="8">UMB1064</strain>
    </source>
</reference>
<accession>A0AAW9SRM9</accession>
<dbReference type="PROSITE" id="PS51462">
    <property type="entry name" value="NUDIX"/>
    <property type="match status" value="1"/>
</dbReference>
<proteinExistence type="predicted"/>
<evidence type="ECO:0000256" key="2">
    <source>
        <dbReference type="ARBA" id="ARBA00001946"/>
    </source>
</evidence>
<protein>
    <submittedName>
        <fullName evidence="8">NUDIX hydrolase</fullName>
    </submittedName>
</protein>
<evidence type="ECO:0000313" key="9">
    <source>
        <dbReference type="Proteomes" id="UP001223646"/>
    </source>
</evidence>
<dbReference type="PANTHER" id="PTHR12318:SF0">
    <property type="entry name" value="ACYL-COENZYME A DIPHOSPHATASE NUDT19"/>
    <property type="match status" value="1"/>
</dbReference>
<dbReference type="InterPro" id="IPR015797">
    <property type="entry name" value="NUDIX_hydrolase-like_dom_sf"/>
</dbReference>
<evidence type="ECO:0000256" key="4">
    <source>
        <dbReference type="ARBA" id="ARBA00022801"/>
    </source>
</evidence>
<evidence type="ECO:0000256" key="1">
    <source>
        <dbReference type="ARBA" id="ARBA00001936"/>
    </source>
</evidence>
<evidence type="ECO:0000256" key="5">
    <source>
        <dbReference type="ARBA" id="ARBA00022842"/>
    </source>
</evidence>
<name>A0AAW9SRM9_CORAY</name>
<reference evidence="8" key="1">
    <citation type="submission" date="2023-05" db="EMBL/GenBank/DDBJ databases">
        <authorList>
            <person name="Du J."/>
        </authorList>
    </citation>
    <scope>NUCLEOTIDE SEQUENCE</scope>
    <source>
        <strain evidence="8">UMB1064</strain>
    </source>
</reference>